<feature type="transmembrane region" description="Helical" evidence="1">
    <location>
        <begin position="20"/>
        <end position="39"/>
    </location>
</feature>
<keyword evidence="1" id="KW-0472">Membrane</keyword>
<feature type="transmembrane region" description="Helical" evidence="1">
    <location>
        <begin position="118"/>
        <end position="138"/>
    </location>
</feature>
<keyword evidence="1" id="KW-0812">Transmembrane</keyword>
<name>A0A8J3TE44_9ACTN</name>
<keyword evidence="1" id="KW-1133">Transmembrane helix</keyword>
<reference evidence="2" key="1">
    <citation type="submission" date="2021-01" db="EMBL/GenBank/DDBJ databases">
        <title>Whole genome shotgun sequence of Planosporangium mesophilum NBRC 109066.</title>
        <authorList>
            <person name="Komaki H."/>
            <person name="Tamura T."/>
        </authorList>
    </citation>
    <scope>NUCLEOTIDE SEQUENCE</scope>
    <source>
        <strain evidence="2">NBRC 109066</strain>
    </source>
</reference>
<accession>A0A8J3TE44</accession>
<feature type="transmembrane region" description="Helical" evidence="1">
    <location>
        <begin position="86"/>
        <end position="106"/>
    </location>
</feature>
<organism evidence="2 3">
    <name type="scientific">Planosporangium mesophilum</name>
    <dbReference type="NCBI Taxonomy" id="689768"/>
    <lineage>
        <taxon>Bacteria</taxon>
        <taxon>Bacillati</taxon>
        <taxon>Actinomycetota</taxon>
        <taxon>Actinomycetes</taxon>
        <taxon>Micromonosporales</taxon>
        <taxon>Micromonosporaceae</taxon>
        <taxon>Planosporangium</taxon>
    </lineage>
</organism>
<keyword evidence="3" id="KW-1185">Reference proteome</keyword>
<dbReference type="Proteomes" id="UP000599074">
    <property type="component" value="Unassembled WGS sequence"/>
</dbReference>
<sequence>MRRRRDENARHGVSARRRVATSGALGLGAGLVSIAVLPWQLAPLVAWDVAAVTFVCWVWATIWRLDARETARHAGREDPTRAAADVLLLAAAIASLIAIGYVIVAAGPGGGLREGLQVGFGVGSVLLSWSVIHTVFALRYARMYYVDSDGGVDSAVGVDSDGGVDPDGGVDFHEEAAPRYSDFAYLAFTIGMTFQVSDTELNTSVFRATVLKHALLSYLFGTVIMALTINLVAGLSR</sequence>
<feature type="transmembrane region" description="Helical" evidence="1">
    <location>
        <begin position="45"/>
        <end position="65"/>
    </location>
</feature>
<comment type="caution">
    <text evidence="2">The sequence shown here is derived from an EMBL/GenBank/DDBJ whole genome shotgun (WGS) entry which is preliminary data.</text>
</comment>
<dbReference type="Pfam" id="PF07077">
    <property type="entry name" value="DUF1345"/>
    <property type="match status" value="1"/>
</dbReference>
<proteinExistence type="predicted"/>
<evidence type="ECO:0000256" key="1">
    <source>
        <dbReference type="SAM" id="Phobius"/>
    </source>
</evidence>
<evidence type="ECO:0000313" key="3">
    <source>
        <dbReference type="Proteomes" id="UP000599074"/>
    </source>
</evidence>
<protein>
    <recommendedName>
        <fullName evidence="4">DUF1345 domain-containing protein</fullName>
    </recommendedName>
</protein>
<feature type="transmembrane region" description="Helical" evidence="1">
    <location>
        <begin position="215"/>
        <end position="235"/>
    </location>
</feature>
<evidence type="ECO:0008006" key="4">
    <source>
        <dbReference type="Google" id="ProtNLM"/>
    </source>
</evidence>
<evidence type="ECO:0000313" key="2">
    <source>
        <dbReference type="EMBL" id="GII23129.1"/>
    </source>
</evidence>
<dbReference type="InterPro" id="IPR009781">
    <property type="entry name" value="DUF1345"/>
</dbReference>
<dbReference type="RefSeq" id="WP_168115740.1">
    <property type="nucleotide sequence ID" value="NZ_BOON01000024.1"/>
</dbReference>
<dbReference type="AlphaFoldDB" id="A0A8J3TE44"/>
<gene>
    <name evidence="2" type="ORF">Pme01_27260</name>
</gene>
<dbReference type="EMBL" id="BOON01000024">
    <property type="protein sequence ID" value="GII23129.1"/>
    <property type="molecule type" value="Genomic_DNA"/>
</dbReference>